<dbReference type="GO" id="GO:0019464">
    <property type="term" value="P:glycine decarboxylation via glycine cleavage system"/>
    <property type="evidence" value="ECO:0007669"/>
    <property type="project" value="UniProtKB-UniRule"/>
</dbReference>
<dbReference type="InterPro" id="IPR033753">
    <property type="entry name" value="GCV_H/Fam206"/>
</dbReference>
<comment type="caution">
    <text evidence="6">The sequence shown here is derived from an EMBL/GenBank/DDBJ whole genome shotgun (WGS) entry which is preliminary data.</text>
</comment>
<keyword evidence="7" id="KW-1185">Reference proteome</keyword>
<dbReference type="InterPro" id="IPR011053">
    <property type="entry name" value="Single_hybrid_motif"/>
</dbReference>
<dbReference type="PROSITE" id="PS50968">
    <property type="entry name" value="BIOTINYL_LIPOYL"/>
    <property type="match status" value="1"/>
</dbReference>
<dbReference type="PANTHER" id="PTHR11715">
    <property type="entry name" value="GLYCINE CLEAVAGE SYSTEM H PROTEIN"/>
    <property type="match status" value="1"/>
</dbReference>
<comment type="cofactor">
    <cofactor evidence="3">
        <name>(R)-lipoate</name>
        <dbReference type="ChEBI" id="CHEBI:83088"/>
    </cofactor>
    <text evidence="3">Binds 1 lipoyl cofactor covalently.</text>
</comment>
<dbReference type="InterPro" id="IPR000089">
    <property type="entry name" value="Biotin_lipoyl"/>
</dbReference>
<dbReference type="InterPro" id="IPR017453">
    <property type="entry name" value="GCV_H_sub"/>
</dbReference>
<gene>
    <name evidence="3 6" type="primary">gcvH</name>
    <name evidence="6" type="ORF">FH969_09335</name>
</gene>
<dbReference type="InterPro" id="IPR003016">
    <property type="entry name" value="2-oxoA_DH_lipoyl-BS"/>
</dbReference>
<evidence type="ECO:0000256" key="2">
    <source>
        <dbReference type="ARBA" id="ARBA00022823"/>
    </source>
</evidence>
<dbReference type="OrthoDB" id="9796712at2"/>
<dbReference type="EMBL" id="VENP01000032">
    <property type="protein sequence ID" value="TNU73794.1"/>
    <property type="molecule type" value="Genomic_DNA"/>
</dbReference>
<dbReference type="CDD" id="cd06848">
    <property type="entry name" value="GCS_H"/>
    <property type="match status" value="1"/>
</dbReference>
<comment type="subunit">
    <text evidence="3">The glycine cleavage system is composed of four proteins: P, T, L and H.</text>
</comment>
<dbReference type="Gene3D" id="2.40.50.100">
    <property type="match status" value="1"/>
</dbReference>
<comment type="similarity">
    <text evidence="1 3">Belongs to the GcvH family.</text>
</comment>
<dbReference type="Proteomes" id="UP000313849">
    <property type="component" value="Unassembled WGS sequence"/>
</dbReference>
<dbReference type="PANTHER" id="PTHR11715:SF3">
    <property type="entry name" value="GLYCINE CLEAVAGE SYSTEM H PROTEIN-RELATED"/>
    <property type="match status" value="1"/>
</dbReference>
<dbReference type="AlphaFoldDB" id="A0A5C5BB96"/>
<sequence>MAANDVPENLTYTAEHEWVAVDDDVATVGITAYAADALGDVVYVALPAVGDTVTIGDVVGEVESHKSVSEIFAPIAGEVVAVNDRLEAEAELAGSAPYEDGWLFRVRLDGGTEHLLDAAAYAAHIADA</sequence>
<dbReference type="InterPro" id="IPR002930">
    <property type="entry name" value="GCV_H"/>
</dbReference>
<evidence type="ECO:0000256" key="1">
    <source>
        <dbReference type="ARBA" id="ARBA00009249"/>
    </source>
</evidence>
<protein>
    <recommendedName>
        <fullName evidence="3">Glycine cleavage system H protein</fullName>
    </recommendedName>
</protein>
<dbReference type="GO" id="GO:0009249">
    <property type="term" value="P:protein lipoylation"/>
    <property type="evidence" value="ECO:0007669"/>
    <property type="project" value="TreeGrafter"/>
</dbReference>
<dbReference type="RefSeq" id="WP_108717540.1">
    <property type="nucleotide sequence ID" value="NZ_VENP01000032.1"/>
</dbReference>
<organism evidence="6 7">
    <name type="scientific">Miniimonas arenae</name>
    <dbReference type="NCBI Taxonomy" id="676201"/>
    <lineage>
        <taxon>Bacteria</taxon>
        <taxon>Bacillati</taxon>
        <taxon>Actinomycetota</taxon>
        <taxon>Actinomycetes</taxon>
        <taxon>Micrococcales</taxon>
        <taxon>Beutenbergiaceae</taxon>
        <taxon>Miniimonas</taxon>
    </lineage>
</organism>
<comment type="function">
    <text evidence="3">The glycine cleavage system catalyzes the degradation of glycine. The H protein shuttles the methylamine group of glycine from the P protein to the T protein.</text>
</comment>
<dbReference type="SUPFAM" id="SSF51230">
    <property type="entry name" value="Single hybrid motif"/>
    <property type="match status" value="1"/>
</dbReference>
<accession>A0A5C5BB96</accession>
<evidence type="ECO:0000313" key="7">
    <source>
        <dbReference type="Proteomes" id="UP000313849"/>
    </source>
</evidence>
<dbReference type="HAMAP" id="MF_00272">
    <property type="entry name" value="GcvH"/>
    <property type="match status" value="1"/>
</dbReference>
<feature type="domain" description="Lipoyl-binding" evidence="5">
    <location>
        <begin position="25"/>
        <end position="107"/>
    </location>
</feature>
<dbReference type="Pfam" id="PF01597">
    <property type="entry name" value="GCV_H"/>
    <property type="match status" value="1"/>
</dbReference>
<dbReference type="GO" id="GO:0005960">
    <property type="term" value="C:glycine cleavage complex"/>
    <property type="evidence" value="ECO:0007669"/>
    <property type="project" value="InterPro"/>
</dbReference>
<keyword evidence="2 3" id="KW-0450">Lipoyl</keyword>
<dbReference type="NCBIfam" id="NF002270">
    <property type="entry name" value="PRK01202.1"/>
    <property type="match status" value="1"/>
</dbReference>
<reference evidence="6 7" key="1">
    <citation type="submission" date="2019-06" db="EMBL/GenBank/DDBJ databases">
        <title>Draft genome sequence of Miniimonas arenae KCTC 19750T isolated from sea sand.</title>
        <authorList>
            <person name="Park S.-J."/>
        </authorList>
    </citation>
    <scope>NUCLEOTIDE SEQUENCE [LARGE SCALE GENOMIC DNA]</scope>
    <source>
        <strain evidence="6 7">KCTC 19750</strain>
    </source>
</reference>
<evidence type="ECO:0000256" key="3">
    <source>
        <dbReference type="HAMAP-Rule" id="MF_00272"/>
    </source>
</evidence>
<evidence type="ECO:0000313" key="6">
    <source>
        <dbReference type="EMBL" id="TNU73794.1"/>
    </source>
</evidence>
<feature type="modified residue" description="N6-lipoyllysine" evidence="3 4">
    <location>
        <position position="66"/>
    </location>
</feature>
<proteinExistence type="inferred from homology"/>
<evidence type="ECO:0000259" key="5">
    <source>
        <dbReference type="PROSITE" id="PS50968"/>
    </source>
</evidence>
<dbReference type="NCBIfam" id="TIGR00527">
    <property type="entry name" value="gcvH"/>
    <property type="match status" value="1"/>
</dbReference>
<evidence type="ECO:0000256" key="4">
    <source>
        <dbReference type="PIRSR" id="PIRSR617453-50"/>
    </source>
</evidence>
<dbReference type="GO" id="GO:0005829">
    <property type="term" value="C:cytosol"/>
    <property type="evidence" value="ECO:0007669"/>
    <property type="project" value="TreeGrafter"/>
</dbReference>
<dbReference type="PROSITE" id="PS00189">
    <property type="entry name" value="LIPOYL"/>
    <property type="match status" value="1"/>
</dbReference>
<name>A0A5C5BB96_9MICO</name>